<name>A0A7W5F6M9_9ACTN</name>
<keyword evidence="2" id="KW-1185">Reference proteome</keyword>
<sequence>MSTTNLVTLAVALIALIGTVISAILGPLYAQRARREDRLQVLADRREDRLRSARDRFQDDCDHLQVRFASVVAPVFSYRNPHEALDDDLLSYADTGFARTQEDRPASEEELWYAVQTALKAVERSSRKVAQESQELGRRAGVVHESLREEVNLVRRASIAPGDRRRDLHDQWSETRARSDQLRKEFDAAASRI</sequence>
<accession>A0A7W5F6M9</accession>
<gene>
    <name evidence="1" type="ORF">FHS41_008252</name>
</gene>
<protein>
    <submittedName>
        <fullName evidence="1">Uncharacterized protein</fullName>
    </submittedName>
</protein>
<comment type="caution">
    <text evidence="1">The sequence shown here is derived from an EMBL/GenBank/DDBJ whole genome shotgun (WGS) entry which is preliminary data.</text>
</comment>
<dbReference type="Proteomes" id="UP000572907">
    <property type="component" value="Unassembled WGS sequence"/>
</dbReference>
<reference evidence="1 2" key="1">
    <citation type="submission" date="2020-08" db="EMBL/GenBank/DDBJ databases">
        <title>Genomic Encyclopedia of Type Strains, Phase III (KMG-III): the genomes of soil and plant-associated and newly described type strains.</title>
        <authorList>
            <person name="Whitman W."/>
        </authorList>
    </citation>
    <scope>NUCLEOTIDE SEQUENCE [LARGE SCALE GENOMIC DNA]</scope>
    <source>
        <strain evidence="1 2">CECT 3237</strain>
    </source>
</reference>
<organism evidence="1 2">
    <name type="scientific">Streptomyces violarus</name>
    <dbReference type="NCBI Taxonomy" id="67380"/>
    <lineage>
        <taxon>Bacteria</taxon>
        <taxon>Bacillati</taxon>
        <taxon>Actinomycetota</taxon>
        <taxon>Actinomycetes</taxon>
        <taxon>Kitasatosporales</taxon>
        <taxon>Streptomycetaceae</taxon>
        <taxon>Streptomyces</taxon>
    </lineage>
</organism>
<dbReference type="AlphaFoldDB" id="A0A7W5F6M9"/>
<evidence type="ECO:0000313" key="1">
    <source>
        <dbReference type="EMBL" id="MBB3081694.1"/>
    </source>
</evidence>
<evidence type="ECO:0000313" key="2">
    <source>
        <dbReference type="Proteomes" id="UP000572907"/>
    </source>
</evidence>
<proteinExistence type="predicted"/>
<dbReference type="RefSeq" id="WP_184599778.1">
    <property type="nucleotide sequence ID" value="NZ_BMUP01000015.1"/>
</dbReference>
<dbReference type="EMBL" id="JACHXE010000015">
    <property type="protein sequence ID" value="MBB3081694.1"/>
    <property type="molecule type" value="Genomic_DNA"/>
</dbReference>